<protein>
    <recommendedName>
        <fullName evidence="1">Retrotransposon gag domain-containing protein</fullName>
    </recommendedName>
</protein>
<proteinExistence type="predicted"/>
<dbReference type="RefSeq" id="XP_071924777.1">
    <property type="nucleotide sequence ID" value="XM_072068676.1"/>
</dbReference>
<dbReference type="InterPro" id="IPR005162">
    <property type="entry name" value="Retrotrans_gag_dom"/>
</dbReference>
<evidence type="ECO:0000259" key="1">
    <source>
        <dbReference type="Pfam" id="PF03732"/>
    </source>
</evidence>
<dbReference type="Pfam" id="PF03732">
    <property type="entry name" value="Retrotrans_gag"/>
    <property type="match status" value="1"/>
</dbReference>
<keyword evidence="2" id="KW-1185">Reference proteome</keyword>
<evidence type="ECO:0000313" key="3">
    <source>
        <dbReference type="RefSeq" id="XP_071924777.1"/>
    </source>
</evidence>
<feature type="domain" description="Retrotransposon gag" evidence="1">
    <location>
        <begin position="75"/>
        <end position="171"/>
    </location>
</feature>
<name>A0ABM4VZ27_COFAR</name>
<evidence type="ECO:0000313" key="2">
    <source>
        <dbReference type="Proteomes" id="UP001652660"/>
    </source>
</evidence>
<sequence length="232" mass="27362">MTNILARLVEQQGQASVNQPMDPEIGQDRALERFQMFSPPKFLRGPDPEVAERWLEMMINIFTTLNHTEDRQVNFVVFQFKGPVGAWWNVIQAKWERERTAWTWLNFIREFNEKYLPPIVQEKREDDFIKLHQGTLNVSEYETQFSKLSKFVPKLIAMEQRKVRRFVRGLNVEIQETLAAAQINTFTEVLEKTQRIEIAKAQVVGDKQEVPRREVRPQPLDYLVDIMGNRTT</sequence>
<dbReference type="Proteomes" id="UP001652660">
    <property type="component" value="Chromosome 10c"/>
</dbReference>
<reference evidence="3" key="1">
    <citation type="submission" date="2025-08" db="UniProtKB">
        <authorList>
            <consortium name="RefSeq"/>
        </authorList>
    </citation>
    <scope>IDENTIFICATION</scope>
    <source>
        <tissue evidence="3">Leaves</tissue>
    </source>
</reference>
<accession>A0ABM4VZ27</accession>
<gene>
    <name evidence="3" type="primary">LOC140015850</name>
</gene>
<organism evidence="2 3">
    <name type="scientific">Coffea arabica</name>
    <name type="common">Arabian coffee</name>
    <dbReference type="NCBI Taxonomy" id="13443"/>
    <lineage>
        <taxon>Eukaryota</taxon>
        <taxon>Viridiplantae</taxon>
        <taxon>Streptophyta</taxon>
        <taxon>Embryophyta</taxon>
        <taxon>Tracheophyta</taxon>
        <taxon>Spermatophyta</taxon>
        <taxon>Magnoliopsida</taxon>
        <taxon>eudicotyledons</taxon>
        <taxon>Gunneridae</taxon>
        <taxon>Pentapetalae</taxon>
        <taxon>asterids</taxon>
        <taxon>lamiids</taxon>
        <taxon>Gentianales</taxon>
        <taxon>Rubiaceae</taxon>
        <taxon>Ixoroideae</taxon>
        <taxon>Gardenieae complex</taxon>
        <taxon>Bertiereae - Coffeeae clade</taxon>
        <taxon>Coffeeae</taxon>
        <taxon>Coffea</taxon>
    </lineage>
</organism>
<dbReference type="GeneID" id="140015850"/>